<reference evidence="1 2" key="1">
    <citation type="submission" date="2007-01" db="EMBL/GenBank/DDBJ databases">
        <authorList>
            <person name="Haygood M."/>
            <person name="Podell S."/>
            <person name="Anderson C."/>
            <person name="Hopkinson B."/>
            <person name="Roe K."/>
            <person name="Barbeau K."/>
            <person name="Gaasterland T."/>
            <person name="Ferriera S."/>
            <person name="Johnson J."/>
            <person name="Kravitz S."/>
            <person name="Beeson K."/>
            <person name="Sutton G."/>
            <person name="Rogers Y.-H."/>
            <person name="Friedman R."/>
            <person name="Frazier M."/>
            <person name="Venter J.C."/>
        </authorList>
    </citation>
    <scope>NUCLEOTIDE SEQUENCE [LARGE SCALE GENOMIC DNA]</scope>
    <source>
        <strain evidence="1 2">ATCC 23134</strain>
    </source>
</reference>
<keyword evidence="2" id="KW-1185">Reference proteome</keyword>
<dbReference type="EMBL" id="AAWS01000025">
    <property type="protein sequence ID" value="EAY27226.1"/>
    <property type="molecule type" value="Genomic_DNA"/>
</dbReference>
<dbReference type="RefSeq" id="WP_002699892.1">
    <property type="nucleotide sequence ID" value="NZ_AAWS01000025.1"/>
</dbReference>
<dbReference type="Proteomes" id="UP000004095">
    <property type="component" value="Unassembled WGS sequence"/>
</dbReference>
<proteinExistence type="predicted"/>
<dbReference type="eggNOG" id="ENOG50331B2">
    <property type="taxonomic scope" value="Bacteria"/>
</dbReference>
<name>A1ZQS1_MICM2</name>
<dbReference type="OrthoDB" id="273007at2"/>
<comment type="caution">
    <text evidence="1">The sequence shown here is derived from an EMBL/GenBank/DDBJ whole genome shotgun (WGS) entry which is preliminary data.</text>
</comment>
<evidence type="ECO:0000313" key="2">
    <source>
        <dbReference type="Proteomes" id="UP000004095"/>
    </source>
</evidence>
<protein>
    <submittedName>
        <fullName evidence="1">Uncharacterized protein</fullName>
    </submittedName>
</protein>
<accession>A1ZQS1</accession>
<sequence>MNIHPSPEIPIELLQRLDPSYEALLKVLAEQMTTEVLEQIALADYGMGVDECLRDLQQIVTTYQLPSKVSFALTECLELTRWTEPDTRATHLARAFSTALLLMLEKISDYTSISDENETLVALIDSIVALQMGAKSAQQLIAWRILTDYEEEKSAYMADKESQAYIDEIAANDFFIYGLLLLLVYNQADVQDIDRVTAWVIDTEKDAKNIPPFYNEYRAQHMNPQLLKAPFLLGQTNFNQRHYLWKALSKQMHSWMVNISSEVTRHTLNNLVHCIVHEQTIRF</sequence>
<gene>
    <name evidence="1" type="ORF">M23134_06536</name>
</gene>
<organism evidence="1 2">
    <name type="scientific">Microscilla marina ATCC 23134</name>
    <dbReference type="NCBI Taxonomy" id="313606"/>
    <lineage>
        <taxon>Bacteria</taxon>
        <taxon>Pseudomonadati</taxon>
        <taxon>Bacteroidota</taxon>
        <taxon>Cytophagia</taxon>
        <taxon>Cytophagales</taxon>
        <taxon>Microscillaceae</taxon>
        <taxon>Microscilla</taxon>
    </lineage>
</organism>
<evidence type="ECO:0000313" key="1">
    <source>
        <dbReference type="EMBL" id="EAY27226.1"/>
    </source>
</evidence>
<dbReference type="AlphaFoldDB" id="A1ZQS1"/>